<organism evidence="1 2">
    <name type="scientific">Pigmentiphaga daeguensis</name>
    <dbReference type="NCBI Taxonomy" id="414049"/>
    <lineage>
        <taxon>Bacteria</taxon>
        <taxon>Pseudomonadati</taxon>
        <taxon>Pseudomonadota</taxon>
        <taxon>Betaproteobacteria</taxon>
        <taxon>Burkholderiales</taxon>
        <taxon>Alcaligenaceae</taxon>
        <taxon>Pigmentiphaga</taxon>
    </lineage>
</organism>
<proteinExistence type="predicted"/>
<accession>A0ABN1D8F5</accession>
<dbReference type="Proteomes" id="UP001501706">
    <property type="component" value="Unassembled WGS sequence"/>
</dbReference>
<protein>
    <submittedName>
        <fullName evidence="1">Uncharacterized protein</fullName>
    </submittedName>
</protein>
<gene>
    <name evidence="1" type="ORF">GCM10009097_60250</name>
</gene>
<evidence type="ECO:0000313" key="1">
    <source>
        <dbReference type="EMBL" id="GAA0536402.1"/>
    </source>
</evidence>
<comment type="caution">
    <text evidence="1">The sequence shown here is derived from an EMBL/GenBank/DDBJ whole genome shotgun (WGS) entry which is preliminary data.</text>
</comment>
<name>A0ABN1D8F5_9BURK</name>
<keyword evidence="2" id="KW-1185">Reference proteome</keyword>
<dbReference type="EMBL" id="BAAAEN010000086">
    <property type="protein sequence ID" value="GAA0536402.1"/>
    <property type="molecule type" value="Genomic_DNA"/>
</dbReference>
<reference evidence="1 2" key="1">
    <citation type="journal article" date="2019" name="Int. J. Syst. Evol. Microbiol.">
        <title>The Global Catalogue of Microorganisms (GCM) 10K type strain sequencing project: providing services to taxonomists for standard genome sequencing and annotation.</title>
        <authorList>
            <consortium name="The Broad Institute Genomics Platform"/>
            <consortium name="The Broad Institute Genome Sequencing Center for Infectious Disease"/>
            <person name="Wu L."/>
            <person name="Ma J."/>
        </authorList>
    </citation>
    <scope>NUCLEOTIDE SEQUENCE [LARGE SCALE GENOMIC DNA]</scope>
    <source>
        <strain evidence="1 2">JCM 14330</strain>
    </source>
</reference>
<sequence length="60" mass="6581">MSYTAVINFARRAKSAADSSDPNEALSNLAQAIEALARQLDGDMADVKSKIQHVEYTIKR</sequence>
<dbReference type="RefSeq" id="WP_343928896.1">
    <property type="nucleotide sequence ID" value="NZ_BAAAEN010000086.1"/>
</dbReference>
<evidence type="ECO:0000313" key="2">
    <source>
        <dbReference type="Proteomes" id="UP001501706"/>
    </source>
</evidence>